<sequence>MTRPAMADARERLGLDPLPTGPEDGLLAALHADPVAALPEPSTARRDGALPVALLPVGHLTADARARGLSGGAGRAYAIDGRAVSAASAASLLADVLDDAAAILRAEEETVEALNGERRMIAGYFFDVAEPDEDVRETMRQIHEAVGWTTGAERALRSPGSARLIEDRADTIARLARALDATALSLRTSAAARRTLLPLVRDHLAPDAAPSPDEAAAFLARFDGEATVRRSTVWDAYETEGSPGALDRPALYALADDRWGRSVKSSGYPLWRPISGTRSRRPALRLS</sequence>
<keyword evidence="2" id="KW-1185">Reference proteome</keyword>
<proteinExistence type="predicted"/>
<reference evidence="1" key="1">
    <citation type="submission" date="2023-06" db="EMBL/GenBank/DDBJ databases">
        <title>Egi l300058.</title>
        <authorList>
            <person name="Gao L."/>
            <person name="Fang B.-Z."/>
            <person name="Li W.-J."/>
        </authorList>
    </citation>
    <scope>NUCLEOTIDE SEQUENCE</scope>
    <source>
        <strain evidence="1">EGI L300058</strain>
    </source>
</reference>
<accession>A0ABT8GEQ1</accession>
<evidence type="ECO:0000313" key="1">
    <source>
        <dbReference type="EMBL" id="MDN4479905.1"/>
    </source>
</evidence>
<gene>
    <name evidence="1" type="ORF">QQX02_03085</name>
</gene>
<comment type="caution">
    <text evidence="1">The sequence shown here is derived from an EMBL/GenBank/DDBJ whole genome shotgun (WGS) entry which is preliminary data.</text>
</comment>
<organism evidence="1 2">
    <name type="scientific">Demequina muriae</name>
    <dbReference type="NCBI Taxonomy" id="3051664"/>
    <lineage>
        <taxon>Bacteria</taxon>
        <taxon>Bacillati</taxon>
        <taxon>Actinomycetota</taxon>
        <taxon>Actinomycetes</taxon>
        <taxon>Micrococcales</taxon>
        <taxon>Demequinaceae</taxon>
        <taxon>Demequina</taxon>
    </lineage>
</organism>
<dbReference type="EMBL" id="JAUHQA010000001">
    <property type="protein sequence ID" value="MDN4479905.1"/>
    <property type="molecule type" value="Genomic_DNA"/>
</dbReference>
<evidence type="ECO:0000313" key="2">
    <source>
        <dbReference type="Proteomes" id="UP001172708"/>
    </source>
</evidence>
<dbReference type="Proteomes" id="UP001172708">
    <property type="component" value="Unassembled WGS sequence"/>
</dbReference>
<protein>
    <submittedName>
        <fullName evidence="1">Uncharacterized protein</fullName>
    </submittedName>
</protein>
<name>A0ABT8GEQ1_9MICO</name>
<dbReference type="RefSeq" id="WP_301141146.1">
    <property type="nucleotide sequence ID" value="NZ_JAUHQA010000001.1"/>
</dbReference>